<dbReference type="SUPFAM" id="SSF51055">
    <property type="entry name" value="Carbohydrate binding domain"/>
    <property type="match status" value="1"/>
</dbReference>
<dbReference type="InterPro" id="IPR036573">
    <property type="entry name" value="CBM_sf_5/12"/>
</dbReference>
<dbReference type="PANTHER" id="PTHR42976:SF1">
    <property type="entry name" value="GH18 DOMAIN-CONTAINING PROTEIN-RELATED"/>
    <property type="match status" value="1"/>
</dbReference>
<dbReference type="Gene3D" id="2.10.10.20">
    <property type="entry name" value="Carbohydrate-binding module superfamily 5/12"/>
    <property type="match status" value="1"/>
</dbReference>
<dbReference type="GO" id="GO:0005576">
    <property type="term" value="C:extracellular region"/>
    <property type="evidence" value="ECO:0007669"/>
    <property type="project" value="InterPro"/>
</dbReference>
<dbReference type="SUPFAM" id="SSF51445">
    <property type="entry name" value="(Trans)glycosidases"/>
    <property type="match status" value="1"/>
</dbReference>
<feature type="domain" description="Chitin-binding type-3" evidence="3">
    <location>
        <begin position="394"/>
        <end position="437"/>
    </location>
</feature>
<evidence type="ECO:0000313" key="5">
    <source>
        <dbReference type="Proteomes" id="UP000317940"/>
    </source>
</evidence>
<dbReference type="Pfam" id="PF02839">
    <property type="entry name" value="CBM_5_12"/>
    <property type="match status" value="1"/>
</dbReference>
<dbReference type="InterPro" id="IPR017853">
    <property type="entry name" value="GH"/>
</dbReference>
<keyword evidence="5" id="KW-1185">Reference proteome</keyword>
<dbReference type="GO" id="GO:0004553">
    <property type="term" value="F:hydrolase activity, hydrolyzing O-glycosyl compounds"/>
    <property type="evidence" value="ECO:0007669"/>
    <property type="project" value="InterPro"/>
</dbReference>
<name>A0A561UB31_9ACTN</name>
<accession>A0A561UB31</accession>
<dbReference type="InterPro" id="IPR052750">
    <property type="entry name" value="GH18_Chitinase"/>
</dbReference>
<dbReference type="CDD" id="cd12215">
    <property type="entry name" value="ChiC_BD"/>
    <property type="match status" value="1"/>
</dbReference>
<feature type="region of interest" description="Disordered" evidence="2">
    <location>
        <begin position="1"/>
        <end position="20"/>
    </location>
</feature>
<feature type="compositionally biased region" description="Pro residues" evidence="2">
    <location>
        <begin position="358"/>
        <end position="380"/>
    </location>
</feature>
<evidence type="ECO:0000259" key="3">
    <source>
        <dbReference type="SMART" id="SM00495"/>
    </source>
</evidence>
<dbReference type="Proteomes" id="UP000317940">
    <property type="component" value="Unassembled WGS sequence"/>
</dbReference>
<organism evidence="4 5">
    <name type="scientific">Kitasatospora viridis</name>
    <dbReference type="NCBI Taxonomy" id="281105"/>
    <lineage>
        <taxon>Bacteria</taxon>
        <taxon>Bacillati</taxon>
        <taxon>Actinomycetota</taxon>
        <taxon>Actinomycetes</taxon>
        <taxon>Kitasatosporales</taxon>
        <taxon>Streptomycetaceae</taxon>
        <taxon>Kitasatospora</taxon>
    </lineage>
</organism>
<dbReference type="GO" id="GO:0030246">
    <property type="term" value="F:carbohydrate binding"/>
    <property type="evidence" value="ECO:0007669"/>
    <property type="project" value="InterPro"/>
</dbReference>
<dbReference type="EMBL" id="VIWT01000001">
    <property type="protein sequence ID" value="TWF96577.1"/>
    <property type="molecule type" value="Genomic_DNA"/>
</dbReference>
<dbReference type="CDD" id="cd06543">
    <property type="entry name" value="GH18_PF-ChiA-like"/>
    <property type="match status" value="1"/>
</dbReference>
<evidence type="ECO:0000313" key="4">
    <source>
        <dbReference type="EMBL" id="TWF96577.1"/>
    </source>
</evidence>
<feature type="region of interest" description="Disordered" evidence="2">
    <location>
        <begin position="354"/>
        <end position="393"/>
    </location>
</feature>
<protein>
    <submittedName>
        <fullName evidence="4">Chitinase</fullName>
    </submittedName>
</protein>
<dbReference type="SMART" id="SM00495">
    <property type="entry name" value="ChtBD3"/>
    <property type="match status" value="1"/>
</dbReference>
<dbReference type="Gene3D" id="3.20.20.80">
    <property type="entry name" value="Glycosidases"/>
    <property type="match status" value="1"/>
</dbReference>
<dbReference type="RefSeq" id="WP_145902913.1">
    <property type="nucleotide sequence ID" value="NZ_BAAAMZ010000004.1"/>
</dbReference>
<reference evidence="4 5" key="1">
    <citation type="submission" date="2019-06" db="EMBL/GenBank/DDBJ databases">
        <title>Sequencing the genomes of 1000 actinobacteria strains.</title>
        <authorList>
            <person name="Klenk H.-P."/>
        </authorList>
    </citation>
    <scope>NUCLEOTIDE SEQUENCE [LARGE SCALE GENOMIC DNA]</scope>
    <source>
        <strain evidence="4 5">DSM 44826</strain>
    </source>
</reference>
<dbReference type="GO" id="GO:0005975">
    <property type="term" value="P:carbohydrate metabolic process"/>
    <property type="evidence" value="ECO:0007669"/>
    <property type="project" value="InterPro"/>
</dbReference>
<proteinExistence type="predicted"/>
<dbReference type="PANTHER" id="PTHR42976">
    <property type="entry name" value="BIFUNCTIONAL CHITINASE/LYSOZYME-RELATED"/>
    <property type="match status" value="1"/>
</dbReference>
<dbReference type="OrthoDB" id="99456at2"/>
<comment type="caution">
    <text evidence="4">The sequence shown here is derived from an EMBL/GenBank/DDBJ whole genome shotgun (WGS) entry which is preliminary data.</text>
</comment>
<keyword evidence="1" id="KW-0378">Hydrolase</keyword>
<evidence type="ECO:0000256" key="2">
    <source>
        <dbReference type="SAM" id="MobiDB-lite"/>
    </source>
</evidence>
<gene>
    <name evidence="4" type="ORF">FHX73_11349</name>
</gene>
<feature type="compositionally biased region" description="Low complexity" evidence="2">
    <location>
        <begin position="381"/>
        <end position="393"/>
    </location>
</feature>
<dbReference type="AlphaFoldDB" id="A0A561UB31"/>
<evidence type="ECO:0000256" key="1">
    <source>
        <dbReference type="ARBA" id="ARBA00022801"/>
    </source>
</evidence>
<dbReference type="InterPro" id="IPR003610">
    <property type="entry name" value="CBM5/12"/>
</dbReference>
<sequence>MERAQLRPTPTPEPSGGARRRAPLIGAVAALGLVAGTVASFATGAAAQASTTATGGALSSNWYASAPYLMPEDNSPPDAGAVMDATGQKAFQLAFILDGGNCSPAWGGTSSIDTDTTMPTVISQIRAKGGDVSVSFGGYGGTKLGQTCGTPEATAAAYQKAVTKYGLHAVDFDLEEPEYENTAAIHNEIGAAKILQANNPGLYVSITTAGTTAGTGWFGQQMLNEAKSQGFTPNNFSIMPFDGGFAGGASQVAALTQFNTILQNTFGWNAATAYAHEGVSMMNGRSDAAEYFTQADFQTVLDFATAHGLARYTFWSVNRDRQCTPVVDPGLSGSCSGVTQNDWDFTKYTVKFAGATPPTTPPTSAPPTSNPPTTAPPTTAPPTSASPSAGTCTAAPWNSGTAYTGGQSVSYNGHTWTAKWWTQNDVPGGQAGVWTDNGPC</sequence>